<dbReference type="Proteomes" id="UP000199268">
    <property type="component" value="Unassembled WGS sequence"/>
</dbReference>
<gene>
    <name evidence="2" type="ORF">GA0061074_1245</name>
</gene>
<dbReference type="AlphaFoldDB" id="A0A1C4C6J7"/>
<protein>
    <submittedName>
        <fullName evidence="2">Uncharacterized protein</fullName>
    </submittedName>
</protein>
<keyword evidence="1" id="KW-1133">Transmembrane helix</keyword>
<keyword evidence="1" id="KW-0812">Transmembrane</keyword>
<accession>A0A1C4C6J7</accession>
<sequence>MDIHSIITFHGLRHTYLSYLITFAKMDAQLLNTAVVQLHYLLIHIALNMLLKMKVKLH</sequence>
<evidence type="ECO:0000313" key="3">
    <source>
        <dbReference type="Proteomes" id="UP000199268"/>
    </source>
</evidence>
<organism evidence="2 3">
    <name type="scientific">Weissella bombi</name>
    <dbReference type="NCBI Taxonomy" id="1505725"/>
    <lineage>
        <taxon>Bacteria</taxon>
        <taxon>Bacillati</taxon>
        <taxon>Bacillota</taxon>
        <taxon>Bacilli</taxon>
        <taxon>Lactobacillales</taxon>
        <taxon>Lactobacillaceae</taxon>
        <taxon>Weissella</taxon>
    </lineage>
</organism>
<dbReference type="EMBL" id="FMAO01000024">
    <property type="protein sequence ID" value="SCC14678.1"/>
    <property type="molecule type" value="Genomic_DNA"/>
</dbReference>
<evidence type="ECO:0000256" key="1">
    <source>
        <dbReference type="SAM" id="Phobius"/>
    </source>
</evidence>
<reference evidence="3" key="1">
    <citation type="submission" date="2016-08" db="EMBL/GenBank/DDBJ databases">
        <authorList>
            <person name="Varghese N."/>
            <person name="Submissions Spin"/>
        </authorList>
    </citation>
    <scope>NUCLEOTIDE SEQUENCE [LARGE SCALE GENOMIC DNA]</scope>
    <source>
        <strain evidence="3">R-53094</strain>
    </source>
</reference>
<keyword evidence="3" id="KW-1185">Reference proteome</keyword>
<proteinExistence type="predicted"/>
<evidence type="ECO:0000313" key="2">
    <source>
        <dbReference type="EMBL" id="SCC14678.1"/>
    </source>
</evidence>
<keyword evidence="1" id="KW-0472">Membrane</keyword>
<feature type="transmembrane region" description="Helical" evidence="1">
    <location>
        <begin position="30"/>
        <end position="51"/>
    </location>
</feature>
<name>A0A1C4C6J7_9LACO</name>